<protein>
    <submittedName>
        <fullName evidence="3">Unnamed protein product</fullName>
    </submittedName>
</protein>
<evidence type="ECO:0000313" key="3">
    <source>
        <dbReference type="EMBL" id="GMG24750.1"/>
    </source>
</evidence>
<dbReference type="GO" id="GO:0005737">
    <property type="term" value="C:cytoplasm"/>
    <property type="evidence" value="ECO:0007669"/>
    <property type="project" value="TreeGrafter"/>
</dbReference>
<feature type="domain" description="Manganese/iron superoxide dismutase C-terminal" evidence="2">
    <location>
        <begin position="114"/>
        <end position="171"/>
    </location>
</feature>
<evidence type="ECO:0000259" key="2">
    <source>
        <dbReference type="Pfam" id="PF02777"/>
    </source>
</evidence>
<accession>A0A9W7DFW9</accession>
<organism evidence="3 4">
    <name type="scientific">Ambrosiozyma monospora</name>
    <name type="common">Yeast</name>
    <name type="synonym">Endomycopsis monosporus</name>
    <dbReference type="NCBI Taxonomy" id="43982"/>
    <lineage>
        <taxon>Eukaryota</taxon>
        <taxon>Fungi</taxon>
        <taxon>Dikarya</taxon>
        <taxon>Ascomycota</taxon>
        <taxon>Saccharomycotina</taxon>
        <taxon>Pichiomycetes</taxon>
        <taxon>Pichiales</taxon>
        <taxon>Pichiaceae</taxon>
        <taxon>Ambrosiozyma</taxon>
    </lineage>
</organism>
<gene>
    <name evidence="3" type="ORF">Amon01_000299300</name>
</gene>
<name>A0A9W7DFW9_AMBMO</name>
<sequence length="250" mass="28821">MSLRLVRSIHTAPRLPLQKKWTSEGIKGLMSAQQFKLSWIDYQDYLTKKLTLNTVGTAFETRTPLAITLSSARKSHLAPVYHYASQAHNNHFFFQQLKDVSETKVNPEDVIKPQLLKMINNSFENFENFKNSFLYAADSLSGNGWVFLVEDEYKNLKIIQCNNDGTPYLYSKNQSIDLNGAIDLADYEKLISHEEKLANKVKDYSLPLLAVNVWEQAYVEDYGVTGKADYLENFWKCIDWEVVNKRLFSA</sequence>
<feature type="domain" description="Manganese/iron superoxide dismutase C-terminal" evidence="2">
    <location>
        <begin position="198"/>
        <end position="246"/>
    </location>
</feature>
<proteinExistence type="predicted"/>
<comment type="caution">
    <text evidence="3">The sequence shown here is derived from an EMBL/GenBank/DDBJ whole genome shotgun (WGS) entry which is preliminary data.</text>
</comment>
<dbReference type="InterPro" id="IPR036324">
    <property type="entry name" value="Mn/Fe_SOD_N_sf"/>
</dbReference>
<keyword evidence="4" id="KW-1185">Reference proteome</keyword>
<dbReference type="PANTHER" id="PTHR43595:SF2">
    <property type="entry name" value="SMALL RIBOSOMAL SUBUNIT PROTEIN MS42"/>
    <property type="match status" value="1"/>
</dbReference>
<dbReference type="GO" id="GO:0046872">
    <property type="term" value="F:metal ion binding"/>
    <property type="evidence" value="ECO:0007669"/>
    <property type="project" value="InterPro"/>
</dbReference>
<dbReference type="Gene3D" id="3.55.40.20">
    <property type="entry name" value="Iron/manganese superoxide dismutase, C-terminal domain"/>
    <property type="match status" value="1"/>
</dbReference>
<dbReference type="InterPro" id="IPR036314">
    <property type="entry name" value="SOD_C_sf"/>
</dbReference>
<reference evidence="3" key="1">
    <citation type="submission" date="2023-04" db="EMBL/GenBank/DDBJ databases">
        <title>Ambrosiozyma monospora NBRC 1965.</title>
        <authorList>
            <person name="Ichikawa N."/>
            <person name="Sato H."/>
            <person name="Tonouchi N."/>
        </authorList>
    </citation>
    <scope>NUCLEOTIDE SEQUENCE</scope>
    <source>
        <strain evidence="3">NBRC 1965</strain>
    </source>
</reference>
<dbReference type="SUPFAM" id="SSF54719">
    <property type="entry name" value="Fe,Mn superoxide dismutase (SOD), C-terminal domain"/>
    <property type="match status" value="1"/>
</dbReference>
<evidence type="ECO:0000313" key="4">
    <source>
        <dbReference type="Proteomes" id="UP001165063"/>
    </source>
</evidence>
<dbReference type="SUPFAM" id="SSF46609">
    <property type="entry name" value="Fe,Mn superoxide dismutase (SOD), N-terminal domain"/>
    <property type="match status" value="1"/>
</dbReference>
<dbReference type="OrthoDB" id="275227at2759"/>
<evidence type="ECO:0000256" key="1">
    <source>
        <dbReference type="ARBA" id="ARBA00037226"/>
    </source>
</evidence>
<dbReference type="GO" id="GO:0004784">
    <property type="term" value="F:superoxide dismutase activity"/>
    <property type="evidence" value="ECO:0007669"/>
    <property type="project" value="InterPro"/>
</dbReference>
<dbReference type="Proteomes" id="UP001165063">
    <property type="component" value="Unassembled WGS sequence"/>
</dbReference>
<dbReference type="PANTHER" id="PTHR43595">
    <property type="entry name" value="37S RIBOSOMAL PROTEIN S26, MITOCHONDRIAL"/>
    <property type="match status" value="1"/>
</dbReference>
<dbReference type="Pfam" id="PF02777">
    <property type="entry name" value="Sod_Fe_C"/>
    <property type="match status" value="2"/>
</dbReference>
<dbReference type="EMBL" id="BSXU01001184">
    <property type="protein sequence ID" value="GMG24750.1"/>
    <property type="molecule type" value="Genomic_DNA"/>
</dbReference>
<dbReference type="AlphaFoldDB" id="A0A9W7DFW9"/>
<dbReference type="InterPro" id="IPR019832">
    <property type="entry name" value="Mn/Fe_SOD_C"/>
</dbReference>
<comment type="function">
    <text evidence="1">Component of the mitochondrial ribosome (mitoribosome), a dedicated translation machinery responsible for the synthesis of mitochondrial genome-encoded proteins, including at least some of the essential transmembrane subunits of the mitochondrial respiratory chain. The mitoribosomes are attached to the mitochondrial inner membrane and translation products are cotranslationally integrated into the membrane.</text>
</comment>